<keyword evidence="2" id="KW-1185">Reference proteome</keyword>
<name>A0A7D5Z4J2_9HYPO</name>
<proteinExistence type="predicted"/>
<reference evidence="1 2" key="1">
    <citation type="submission" date="2020-07" db="EMBL/GenBank/DDBJ databases">
        <title>Telomere length de novo assembly of all 7 chromosomes of the fungus, Metarhizium brunneum, using a novel assembly pipeline.</title>
        <authorList>
            <person name="Saud z."/>
            <person name="Kortsinoglou A."/>
            <person name="Kouvelis V.N."/>
            <person name="Butt T.M."/>
        </authorList>
    </citation>
    <scope>NUCLEOTIDE SEQUENCE [LARGE SCALE GENOMIC DNA]</scope>
    <source>
        <strain evidence="1 2">4556</strain>
    </source>
</reference>
<accession>A0A7D5Z4J2</accession>
<dbReference type="AlphaFoldDB" id="A0A7D5Z4J2"/>
<gene>
    <name evidence="1" type="ORF">G6M90_00g041410</name>
</gene>
<dbReference type="EMBL" id="CP058933">
    <property type="protein sequence ID" value="QLI66548.1"/>
    <property type="molecule type" value="Genomic_DNA"/>
</dbReference>
<evidence type="ECO:0000313" key="1">
    <source>
        <dbReference type="EMBL" id="QLI66548.1"/>
    </source>
</evidence>
<protein>
    <submittedName>
        <fullName evidence="1">Uncharacterized protein</fullName>
    </submittedName>
</protein>
<evidence type="ECO:0000313" key="2">
    <source>
        <dbReference type="Proteomes" id="UP000510686"/>
    </source>
</evidence>
<sequence>MAMILAWLSSPVQLWEPGLHESVPSVAYCVANLHSARPKAIAPR</sequence>
<dbReference type="Proteomes" id="UP000510686">
    <property type="component" value="Chromosome 2"/>
</dbReference>
<dbReference type="RefSeq" id="XP_065986181.1">
    <property type="nucleotide sequence ID" value="XM_066130282.1"/>
</dbReference>
<dbReference type="GeneID" id="90967668"/>
<organism evidence="1 2">
    <name type="scientific">Metarhizium brunneum</name>
    <dbReference type="NCBI Taxonomy" id="500148"/>
    <lineage>
        <taxon>Eukaryota</taxon>
        <taxon>Fungi</taxon>
        <taxon>Dikarya</taxon>
        <taxon>Ascomycota</taxon>
        <taxon>Pezizomycotina</taxon>
        <taxon>Sordariomycetes</taxon>
        <taxon>Hypocreomycetidae</taxon>
        <taxon>Hypocreales</taxon>
        <taxon>Clavicipitaceae</taxon>
        <taxon>Metarhizium</taxon>
    </lineage>
</organism>
<dbReference type="KEGG" id="mbrn:90967668"/>